<name>A0A839N0T8_9MICO</name>
<dbReference type="InterPro" id="IPR023214">
    <property type="entry name" value="HAD_sf"/>
</dbReference>
<comment type="caution">
    <text evidence="7">The sequence shown here is derived from an EMBL/GenBank/DDBJ whole genome shotgun (WGS) entry which is preliminary data.</text>
</comment>
<dbReference type="Gene3D" id="3.40.50.1000">
    <property type="entry name" value="HAD superfamily/HAD-like"/>
    <property type="match status" value="1"/>
</dbReference>
<dbReference type="Gene3D" id="3.40.50.11820">
    <property type="match status" value="1"/>
</dbReference>
<dbReference type="InterPro" id="IPR036412">
    <property type="entry name" value="HAD-like_sf"/>
</dbReference>
<dbReference type="GO" id="GO:0005886">
    <property type="term" value="C:plasma membrane"/>
    <property type="evidence" value="ECO:0007669"/>
    <property type="project" value="UniProtKB-SubCell"/>
</dbReference>
<dbReference type="InterPro" id="IPR043149">
    <property type="entry name" value="TagF_N"/>
</dbReference>
<dbReference type="InterPro" id="IPR043148">
    <property type="entry name" value="TagF_C"/>
</dbReference>
<proteinExistence type="inferred from homology"/>
<keyword evidence="5" id="KW-0777">Teichoic acid biosynthesis</keyword>
<dbReference type="Pfam" id="PF04464">
    <property type="entry name" value="Glyphos_transf"/>
    <property type="match status" value="1"/>
</dbReference>
<keyword evidence="8" id="KW-1185">Reference proteome</keyword>
<evidence type="ECO:0000256" key="2">
    <source>
        <dbReference type="ARBA" id="ARBA00010488"/>
    </source>
</evidence>
<dbReference type="Proteomes" id="UP000559182">
    <property type="component" value="Unassembled WGS sequence"/>
</dbReference>
<dbReference type="SUPFAM" id="SSF56784">
    <property type="entry name" value="HAD-like"/>
    <property type="match status" value="1"/>
</dbReference>
<dbReference type="Gene3D" id="3.40.50.12580">
    <property type="match status" value="1"/>
</dbReference>
<evidence type="ECO:0000313" key="7">
    <source>
        <dbReference type="EMBL" id="MBB2891340.1"/>
    </source>
</evidence>
<evidence type="ECO:0000256" key="6">
    <source>
        <dbReference type="ARBA" id="ARBA00023136"/>
    </source>
</evidence>
<protein>
    <submittedName>
        <fullName evidence="7">CDP-glycerol glycerophosphotransferase (TagB/SpsB family)/FMN phosphatase YigB (HAD superfamily)</fullName>
    </submittedName>
</protein>
<dbReference type="PANTHER" id="PTHR37316:SF3">
    <property type="entry name" value="TEICHOIC ACID GLYCEROL-PHOSPHATE TRANSFERASE"/>
    <property type="match status" value="1"/>
</dbReference>
<sequence length="1053" mass="121461">MWMFNCGDTFSGNPKWLFIYVQKFRPDITAYWLCETEQTAAYVRSLGYRALTFKDPEAPRIQAKTGVYVVNQVKEYIPDELRGAVFLNVWHGVGVKGIERAMNKGYLEERIAKKYIRYNKLYRDNQLFLVTSKMMEEHFIRQIGLDDDTIIRGGYPQNIYPKEIGGYASYDHDVLTRRGLPEGTRVAVYAATPRRSSTPDFLRRALPDMDRLVAQLEATNTLLILKMHPHMGKDRYFAQLREAYGHHPYLMFWDNSEDIYEIFPRIDLAIMDYSSILYDLLAAGVQNFVRYIFDYEESGSEVVTGEFDYLDLSCGTVTKSFDELLAALEHDNRVDTAELSRLEEAFWGYSSPDSLGHIVDAALKFKIRDLDLPTLHTFDVFDTLIHRRGVTPGSVFHYVRSRIENSDLAFPAFLREQYPEIRQQAEAAMRDRRRRQRDMVQEALLEITFEEIHQRLATLFDLSPEQSEALQQWEIEGELASVIPDTAMIDRLEQLHRDGATVALVSDMYLPRETVTALLERADPRLTNYPLYLSSDTREQKTTKSLYLKVYREVGYDFAEWIHHGDSPAGDVRAAESMAIIPDPVPRTEFNRFENEIMRDFLSWEGHLYAAMLRDFRRERSDDQDQSTLSSQEEFAFNHVAAYLVPYVDWALSDAIRRGYRTVYFVSRDGHHLKRIADVLVAERGLDVRTRYIYGSRSAWRLASQIDELDPDLFQPHGDFFHARTVDALLSSARLSAGEFHAMFPEFQGLTDADLTDEPTRETVLAALSGSAEFREHLLRTAAAERDLAVRYLQQEIDFDEPLAFIEYWGSGYTQDCLARLMVEAAGRPIDTPFYYARAVRPSEGHAVRHMFTNATYSMIFVEAVFANHPHSTTLGYEEADGRIRAVTQPRSYQVQLFDAMEELLPEFARRYSQLPVLDRDRLARGAFRSGFRYRGRHPKEKVFIRNLAPLKDAVGVGAEEVEFAPGMTRSDLKAHLRGESFSSRTQSMPMTLARSTEWVRVNYNLRAEPKGKTSTPRKVALLGRAFVRTGYRSVNNRVRTRWGGADRSKEQR</sequence>
<keyword evidence="4 7" id="KW-0808">Transferase</keyword>
<dbReference type="GO" id="GO:0047355">
    <property type="term" value="F:CDP-glycerol glycerophosphotransferase activity"/>
    <property type="evidence" value="ECO:0007669"/>
    <property type="project" value="InterPro"/>
</dbReference>
<evidence type="ECO:0000256" key="1">
    <source>
        <dbReference type="ARBA" id="ARBA00004202"/>
    </source>
</evidence>
<evidence type="ECO:0000313" key="8">
    <source>
        <dbReference type="Proteomes" id="UP000559182"/>
    </source>
</evidence>
<evidence type="ECO:0000256" key="5">
    <source>
        <dbReference type="ARBA" id="ARBA00022944"/>
    </source>
</evidence>
<organism evidence="7 8">
    <name type="scientific">Flexivirga oryzae</name>
    <dbReference type="NCBI Taxonomy" id="1794944"/>
    <lineage>
        <taxon>Bacteria</taxon>
        <taxon>Bacillati</taxon>
        <taxon>Actinomycetota</taxon>
        <taxon>Actinomycetes</taxon>
        <taxon>Micrococcales</taxon>
        <taxon>Dermacoccaceae</taxon>
        <taxon>Flexivirga</taxon>
    </lineage>
</organism>
<dbReference type="InterPro" id="IPR007554">
    <property type="entry name" value="Glycerophosphate_synth"/>
</dbReference>
<dbReference type="GO" id="GO:0019350">
    <property type="term" value="P:teichoic acid biosynthetic process"/>
    <property type="evidence" value="ECO:0007669"/>
    <property type="project" value="UniProtKB-KW"/>
</dbReference>
<evidence type="ECO:0000256" key="3">
    <source>
        <dbReference type="ARBA" id="ARBA00022475"/>
    </source>
</evidence>
<dbReference type="SUPFAM" id="SSF53756">
    <property type="entry name" value="UDP-Glycosyltransferase/glycogen phosphorylase"/>
    <property type="match status" value="1"/>
</dbReference>
<dbReference type="EMBL" id="JACHVQ010000001">
    <property type="protein sequence ID" value="MBB2891340.1"/>
    <property type="molecule type" value="Genomic_DNA"/>
</dbReference>
<gene>
    <name evidence="7" type="ORF">FHU39_001324</name>
</gene>
<reference evidence="7 8" key="1">
    <citation type="submission" date="2020-08" db="EMBL/GenBank/DDBJ databases">
        <title>Sequencing the genomes of 1000 actinobacteria strains.</title>
        <authorList>
            <person name="Klenk H.-P."/>
        </authorList>
    </citation>
    <scope>NUCLEOTIDE SEQUENCE [LARGE SCALE GENOMIC DNA]</scope>
    <source>
        <strain evidence="7 8">DSM 105369</strain>
    </source>
</reference>
<keyword evidence="3" id="KW-1003">Cell membrane</keyword>
<dbReference type="AlphaFoldDB" id="A0A839N0T8"/>
<keyword evidence="6" id="KW-0472">Membrane</keyword>
<dbReference type="InterPro" id="IPR051612">
    <property type="entry name" value="Teichoic_Acid_Biosynth"/>
</dbReference>
<dbReference type="PANTHER" id="PTHR37316">
    <property type="entry name" value="TEICHOIC ACID GLYCEROL-PHOSPHATE PRIMASE"/>
    <property type="match status" value="1"/>
</dbReference>
<accession>A0A839N0T8</accession>
<dbReference type="Gene3D" id="1.10.150.400">
    <property type="match status" value="1"/>
</dbReference>
<evidence type="ECO:0000256" key="4">
    <source>
        <dbReference type="ARBA" id="ARBA00022679"/>
    </source>
</evidence>
<comment type="subcellular location">
    <subcellularLocation>
        <location evidence="1">Cell membrane</location>
        <topology evidence="1">Peripheral membrane protein</topology>
    </subcellularLocation>
</comment>
<comment type="similarity">
    <text evidence="2">Belongs to the CDP-glycerol glycerophosphotransferase family.</text>
</comment>